<gene>
    <name evidence="6" type="primary">dphB</name>
    <name evidence="9" type="ORF">F1737_07390</name>
</gene>
<dbReference type="InterPro" id="IPR014777">
    <property type="entry name" value="4pyrrole_Mease_sub1"/>
</dbReference>
<dbReference type="AlphaFoldDB" id="A0AA97I4N0"/>
<dbReference type="InterPro" id="IPR000878">
    <property type="entry name" value="4pyrrol_Mease"/>
</dbReference>
<evidence type="ECO:0000259" key="8">
    <source>
        <dbReference type="Pfam" id="PF00590"/>
    </source>
</evidence>
<feature type="binding site" evidence="6 7">
    <location>
        <position position="85"/>
    </location>
    <ligand>
        <name>S-adenosyl-L-methionine</name>
        <dbReference type="ChEBI" id="CHEBI:59789"/>
    </ligand>
</feature>
<dbReference type="InterPro" id="IPR035996">
    <property type="entry name" value="4pyrrol_Methylase_sf"/>
</dbReference>
<evidence type="ECO:0000256" key="3">
    <source>
        <dbReference type="ARBA" id="ARBA00022603"/>
    </source>
</evidence>
<feature type="binding site" evidence="6 7">
    <location>
        <position position="203"/>
    </location>
    <ligand>
        <name>S-adenosyl-L-methionine</name>
        <dbReference type="ChEBI" id="CHEBI:59789"/>
    </ligand>
</feature>
<dbReference type="EC" id="2.1.1.98" evidence="6"/>
<comment type="subunit">
    <text evidence="6">Homodimer.</text>
</comment>
<reference evidence="9 10" key="1">
    <citation type="submission" date="2019-09" db="EMBL/GenBank/DDBJ databases">
        <title>The complete genome of Methanoplanus sp. FWC-SCC4.</title>
        <authorList>
            <person name="Chen S.-C."/>
            <person name="Zhou Y.-Z."/>
            <person name="Lai M.-C."/>
        </authorList>
    </citation>
    <scope>NUCLEOTIDE SEQUENCE [LARGE SCALE GENOMIC DNA]</scope>
    <source>
        <strain evidence="9 10">FWC-SCC4</strain>
    </source>
</reference>
<proteinExistence type="inferred from homology"/>
<name>A0AA97I4N0_9EURY</name>
<comment type="similarity">
    <text evidence="2 6">Belongs to the diphthine synthase family.</text>
</comment>
<feature type="binding site" evidence="6 7">
    <location>
        <begin position="113"/>
        <end position="114"/>
    </location>
    <ligand>
        <name>S-adenosyl-L-methionine</name>
        <dbReference type="ChEBI" id="CHEBI:59789"/>
    </ligand>
</feature>
<dbReference type="Pfam" id="PF00590">
    <property type="entry name" value="TP_methylase"/>
    <property type="match status" value="1"/>
</dbReference>
<accession>A0AA97I4N0</accession>
<dbReference type="Proteomes" id="UP001301797">
    <property type="component" value="Chromosome"/>
</dbReference>
<keyword evidence="3 6" id="KW-0489">Methyltransferase</keyword>
<feature type="binding site" evidence="6 7">
    <location>
        <position position="228"/>
    </location>
    <ligand>
        <name>S-adenosyl-L-methionine</name>
        <dbReference type="ChEBI" id="CHEBI:59789"/>
    </ligand>
</feature>
<feature type="binding site" evidence="6 7">
    <location>
        <position position="9"/>
    </location>
    <ligand>
        <name>S-adenosyl-L-methionine</name>
        <dbReference type="ChEBI" id="CHEBI:59789"/>
    </ligand>
</feature>
<comment type="catalytic activity">
    <reaction evidence="6">
        <text>2-[(3S)-amino-3-carboxypropyl]-L-histidyl-[translation elongation factor 2] + 3 S-adenosyl-L-methionine = diphthine-[translation elongation factor 2] + 3 S-adenosyl-L-homocysteine + 3 H(+)</text>
        <dbReference type="Rhea" id="RHEA:36415"/>
        <dbReference type="Rhea" id="RHEA-COMP:9749"/>
        <dbReference type="Rhea" id="RHEA-COMP:10172"/>
        <dbReference type="ChEBI" id="CHEBI:15378"/>
        <dbReference type="ChEBI" id="CHEBI:57856"/>
        <dbReference type="ChEBI" id="CHEBI:59789"/>
        <dbReference type="ChEBI" id="CHEBI:73995"/>
        <dbReference type="ChEBI" id="CHEBI:82696"/>
        <dbReference type="EC" id="2.1.1.98"/>
    </reaction>
</comment>
<feature type="binding site" evidence="6 7">
    <location>
        <position position="165"/>
    </location>
    <ligand>
        <name>S-adenosyl-L-methionine</name>
        <dbReference type="ChEBI" id="CHEBI:59789"/>
    </ligand>
</feature>
<keyword evidence="10" id="KW-1185">Reference proteome</keyword>
<evidence type="ECO:0000256" key="7">
    <source>
        <dbReference type="PIRSR" id="PIRSR036432-1"/>
    </source>
</evidence>
<dbReference type="Gene3D" id="3.40.1010.10">
    <property type="entry name" value="Cobalt-precorrin-4 Transmethylase, Domain 1"/>
    <property type="match status" value="1"/>
</dbReference>
<dbReference type="Gene3D" id="3.30.950.10">
    <property type="entry name" value="Methyltransferase, Cobalt-precorrin-4 Transmethylase, Domain 2"/>
    <property type="match status" value="1"/>
</dbReference>
<dbReference type="SUPFAM" id="SSF53790">
    <property type="entry name" value="Tetrapyrrole methylase"/>
    <property type="match status" value="1"/>
</dbReference>
<feature type="binding site" evidence="6 7">
    <location>
        <position position="88"/>
    </location>
    <ligand>
        <name>S-adenosyl-L-methionine</name>
        <dbReference type="ChEBI" id="CHEBI:59789"/>
    </ligand>
</feature>
<evidence type="ECO:0000256" key="1">
    <source>
        <dbReference type="ARBA" id="ARBA00005156"/>
    </source>
</evidence>
<evidence type="ECO:0000256" key="4">
    <source>
        <dbReference type="ARBA" id="ARBA00022679"/>
    </source>
</evidence>
<dbReference type="PANTHER" id="PTHR10882:SF0">
    <property type="entry name" value="DIPHTHINE METHYL ESTER SYNTHASE"/>
    <property type="match status" value="1"/>
</dbReference>
<dbReference type="CDD" id="cd11647">
    <property type="entry name" value="DHP5_DphB"/>
    <property type="match status" value="1"/>
</dbReference>
<evidence type="ECO:0000256" key="6">
    <source>
        <dbReference type="HAMAP-Rule" id="MF_01084"/>
    </source>
</evidence>
<evidence type="ECO:0000256" key="5">
    <source>
        <dbReference type="ARBA" id="ARBA00022691"/>
    </source>
</evidence>
<dbReference type="GO" id="GO:0017183">
    <property type="term" value="P:protein histidyl modification to diphthamide"/>
    <property type="evidence" value="ECO:0007669"/>
    <property type="project" value="UniProtKB-UniRule"/>
</dbReference>
<protein>
    <recommendedName>
        <fullName evidence="6">Diphthine synthase</fullName>
        <ecNumber evidence="6">2.1.1.98</ecNumber>
    </recommendedName>
    <alternativeName>
        <fullName evidence="6">Diphthamide biosynthesis methyltransferase</fullName>
    </alternativeName>
</protein>
<evidence type="ECO:0000313" key="10">
    <source>
        <dbReference type="Proteomes" id="UP001301797"/>
    </source>
</evidence>
<dbReference type="PANTHER" id="PTHR10882">
    <property type="entry name" value="DIPHTHINE SYNTHASE"/>
    <property type="match status" value="1"/>
</dbReference>
<evidence type="ECO:0000313" key="9">
    <source>
        <dbReference type="EMBL" id="WOF16531.1"/>
    </source>
</evidence>
<feature type="domain" description="Tetrapyrrole methylase" evidence="8">
    <location>
        <begin position="1"/>
        <end position="218"/>
    </location>
</feature>
<comment type="function">
    <text evidence="6">S-adenosyl-L-methionine-dependent methyltransferase that catalyzes the trimethylation of the amino group of the modified target histidine residue in translation elongation factor 2 (EF-2), to form an intermediate called diphthine. The three successive methylation reactions represent the second step of diphthamide biosynthesis.</text>
</comment>
<dbReference type="RefSeq" id="WP_317135950.1">
    <property type="nucleotide sequence ID" value="NZ_CP043875.1"/>
</dbReference>
<dbReference type="GO" id="GO:0004164">
    <property type="term" value="F:diphthine synthase activity"/>
    <property type="evidence" value="ECO:0007669"/>
    <property type="project" value="UniProtKB-UniRule"/>
</dbReference>
<dbReference type="HAMAP" id="MF_01084">
    <property type="entry name" value="Diphthine_synth"/>
    <property type="match status" value="1"/>
</dbReference>
<sequence>MLTFIGLGLYDEKDISVKGLECIKSADSVFLEGYTSRLMGADINKLEEYYGKKITFLGRADVEQHPENILKAAEEGNAVFLTGGDPMVSTTHADLRIRAKERGIKTGIIHAASIQNAVCGLSGLQNYRFGKSCSVPYPEKGWFPTTPLDTITHNIENDLHTLVFLDIKPDRHMTVGEGVSLIEQMAEKKGMKTPEIFVGIARAGSPEPVVIAGDAGKLKAADFGEPLHIIVVPAKLHLMEKEYLEIFAGL</sequence>
<keyword evidence="4 6" id="KW-0808">Transferase</keyword>
<dbReference type="EMBL" id="CP043875">
    <property type="protein sequence ID" value="WOF16531.1"/>
    <property type="molecule type" value="Genomic_DNA"/>
</dbReference>
<dbReference type="GeneID" id="85229980"/>
<dbReference type="NCBIfam" id="TIGR00522">
    <property type="entry name" value="dph5"/>
    <property type="match status" value="1"/>
</dbReference>
<dbReference type="GO" id="GO:0032259">
    <property type="term" value="P:methylation"/>
    <property type="evidence" value="ECO:0007669"/>
    <property type="project" value="UniProtKB-KW"/>
</dbReference>
<evidence type="ECO:0000256" key="2">
    <source>
        <dbReference type="ARBA" id="ARBA00006729"/>
    </source>
</evidence>
<comment type="pathway">
    <text evidence="1 6">Protein modification; peptidyl-diphthamide biosynthesis.</text>
</comment>
<organism evidence="9 10">
    <name type="scientific">Methanochimaera problematica</name>
    <dbReference type="NCBI Taxonomy" id="2609417"/>
    <lineage>
        <taxon>Archaea</taxon>
        <taxon>Methanobacteriati</taxon>
        <taxon>Methanobacteriota</taxon>
        <taxon>Stenosarchaea group</taxon>
        <taxon>Methanomicrobia</taxon>
        <taxon>Methanomicrobiales</taxon>
        <taxon>Methanomicrobiaceae</taxon>
        <taxon>Methanochimaera</taxon>
    </lineage>
</organism>
<dbReference type="KEGG" id="mefw:F1737_07390"/>
<dbReference type="PIRSF" id="PIRSF036432">
    <property type="entry name" value="Diphthine_synth"/>
    <property type="match status" value="1"/>
</dbReference>
<dbReference type="InterPro" id="IPR004551">
    <property type="entry name" value="Dphthn_synthase"/>
</dbReference>
<dbReference type="InterPro" id="IPR014776">
    <property type="entry name" value="4pyrrole_Mease_sub2"/>
</dbReference>
<keyword evidence="5 6" id="KW-0949">S-adenosyl-L-methionine</keyword>